<reference evidence="2" key="1">
    <citation type="journal article" date="2023" name="Mol. Phylogenet. Evol.">
        <title>Genome-scale phylogeny and comparative genomics of the fungal order Sordariales.</title>
        <authorList>
            <person name="Hensen N."/>
            <person name="Bonometti L."/>
            <person name="Westerberg I."/>
            <person name="Brannstrom I.O."/>
            <person name="Guillou S."/>
            <person name="Cros-Aarteil S."/>
            <person name="Calhoun S."/>
            <person name="Haridas S."/>
            <person name="Kuo A."/>
            <person name="Mondo S."/>
            <person name="Pangilinan J."/>
            <person name="Riley R."/>
            <person name="LaButti K."/>
            <person name="Andreopoulos B."/>
            <person name="Lipzen A."/>
            <person name="Chen C."/>
            <person name="Yan M."/>
            <person name="Daum C."/>
            <person name="Ng V."/>
            <person name="Clum A."/>
            <person name="Steindorff A."/>
            <person name="Ohm R.A."/>
            <person name="Martin F."/>
            <person name="Silar P."/>
            <person name="Natvig D.O."/>
            <person name="Lalanne C."/>
            <person name="Gautier V."/>
            <person name="Ament-Velasquez S.L."/>
            <person name="Kruys A."/>
            <person name="Hutchinson M.I."/>
            <person name="Powell A.J."/>
            <person name="Barry K."/>
            <person name="Miller A.N."/>
            <person name="Grigoriev I.V."/>
            <person name="Debuchy R."/>
            <person name="Gladieux P."/>
            <person name="Hiltunen Thoren M."/>
            <person name="Johannesson H."/>
        </authorList>
    </citation>
    <scope>NUCLEOTIDE SEQUENCE</scope>
    <source>
        <strain evidence="2">PSN293</strain>
    </source>
</reference>
<evidence type="ECO:0000313" key="2">
    <source>
        <dbReference type="EMBL" id="KAK4207190.1"/>
    </source>
</evidence>
<organism evidence="2 3">
    <name type="scientific">Rhypophila decipiens</name>
    <dbReference type="NCBI Taxonomy" id="261697"/>
    <lineage>
        <taxon>Eukaryota</taxon>
        <taxon>Fungi</taxon>
        <taxon>Dikarya</taxon>
        <taxon>Ascomycota</taxon>
        <taxon>Pezizomycotina</taxon>
        <taxon>Sordariomycetes</taxon>
        <taxon>Sordariomycetidae</taxon>
        <taxon>Sordariales</taxon>
        <taxon>Naviculisporaceae</taxon>
        <taxon>Rhypophila</taxon>
    </lineage>
</organism>
<name>A0AAN7B3U2_9PEZI</name>
<dbReference type="AlphaFoldDB" id="A0AAN7B3U2"/>
<feature type="compositionally biased region" description="Basic and acidic residues" evidence="1">
    <location>
        <begin position="67"/>
        <end position="79"/>
    </location>
</feature>
<keyword evidence="3" id="KW-1185">Reference proteome</keyword>
<reference evidence="2" key="2">
    <citation type="submission" date="2023-05" db="EMBL/GenBank/DDBJ databases">
        <authorList>
            <consortium name="Lawrence Berkeley National Laboratory"/>
            <person name="Steindorff A."/>
            <person name="Hensen N."/>
            <person name="Bonometti L."/>
            <person name="Westerberg I."/>
            <person name="Brannstrom I.O."/>
            <person name="Guillou S."/>
            <person name="Cros-Aarteil S."/>
            <person name="Calhoun S."/>
            <person name="Haridas S."/>
            <person name="Kuo A."/>
            <person name="Mondo S."/>
            <person name="Pangilinan J."/>
            <person name="Riley R."/>
            <person name="Labutti K."/>
            <person name="Andreopoulos B."/>
            <person name="Lipzen A."/>
            <person name="Chen C."/>
            <person name="Yanf M."/>
            <person name="Daum C."/>
            <person name="Ng V."/>
            <person name="Clum A."/>
            <person name="Ohm R."/>
            <person name="Martin F."/>
            <person name="Silar P."/>
            <person name="Natvig D."/>
            <person name="Lalanne C."/>
            <person name="Gautier V."/>
            <person name="Ament-Velasquez S.L."/>
            <person name="Kruys A."/>
            <person name="Hutchinson M.I."/>
            <person name="Powell A.J."/>
            <person name="Barry K."/>
            <person name="Miller A.N."/>
            <person name="Grigoriev I.V."/>
            <person name="Debuchy R."/>
            <person name="Gladieux P."/>
            <person name="Thoren M.H."/>
            <person name="Johannesson H."/>
        </authorList>
    </citation>
    <scope>NUCLEOTIDE SEQUENCE</scope>
    <source>
        <strain evidence="2">PSN293</strain>
    </source>
</reference>
<dbReference type="EMBL" id="MU858313">
    <property type="protein sequence ID" value="KAK4207190.1"/>
    <property type="molecule type" value="Genomic_DNA"/>
</dbReference>
<evidence type="ECO:0000313" key="3">
    <source>
        <dbReference type="Proteomes" id="UP001301769"/>
    </source>
</evidence>
<protein>
    <submittedName>
        <fullName evidence="2">Uncharacterized protein</fullName>
    </submittedName>
</protein>
<accession>A0AAN7B3U2</accession>
<feature type="non-terminal residue" evidence="2">
    <location>
        <position position="1"/>
    </location>
</feature>
<proteinExistence type="predicted"/>
<gene>
    <name evidence="2" type="ORF">QBC37DRAFT_406433</name>
</gene>
<sequence>PKRATRLDLKIQSSKWNRPGFFRLAGPHATTTLSKIANLKLVLQTLSSKGWKNAVHDNELTANTNNAEHKRNLPSEAERAVPPPSTKKAKLPLAAEMPPPTTLEEAIKIIDMFKTEQAALVKHISKTDTNILNAPPNIKALMRQGEEGVSVVVTAIHRNMEREAQELEEKMEAAGFKRGAVTSDDFSEAMFPYIAEISNLIDGNNGDELTRLRAGYELLFSLKDCSQRDPGEYV</sequence>
<dbReference type="Proteomes" id="UP001301769">
    <property type="component" value="Unassembled WGS sequence"/>
</dbReference>
<comment type="caution">
    <text evidence="2">The sequence shown here is derived from an EMBL/GenBank/DDBJ whole genome shotgun (WGS) entry which is preliminary data.</text>
</comment>
<feature type="region of interest" description="Disordered" evidence="1">
    <location>
        <begin position="58"/>
        <end position="91"/>
    </location>
</feature>
<evidence type="ECO:0000256" key="1">
    <source>
        <dbReference type="SAM" id="MobiDB-lite"/>
    </source>
</evidence>